<dbReference type="EMBL" id="SWFS01000113">
    <property type="protein sequence ID" value="KAA8916250.1"/>
    <property type="molecule type" value="Genomic_DNA"/>
</dbReference>
<dbReference type="FunFam" id="1.20.1260.140:FF:000002">
    <property type="entry name" value="Alternative oxidase"/>
    <property type="match status" value="1"/>
</dbReference>
<keyword evidence="4 17" id="KW-0679">Respiratory chain</keyword>
<dbReference type="EC" id="1.-.-.-" evidence="17"/>
<dbReference type="PIRSF" id="PIRSF005229">
    <property type="entry name" value="AOX"/>
    <property type="match status" value="1"/>
</dbReference>
<evidence type="ECO:0000256" key="19">
    <source>
        <dbReference type="SAM" id="Phobius"/>
    </source>
</evidence>
<dbReference type="Pfam" id="PF01786">
    <property type="entry name" value="AOX"/>
    <property type="match status" value="1"/>
</dbReference>
<keyword evidence="9 17" id="KW-0249">Electron transport</keyword>
<keyword evidence="8" id="KW-0809">Transit peptide</keyword>
<evidence type="ECO:0000256" key="13">
    <source>
        <dbReference type="ARBA" id="ARBA00023128"/>
    </source>
</evidence>
<feature type="compositionally biased region" description="Basic and acidic residues" evidence="18">
    <location>
        <begin position="57"/>
        <end position="68"/>
    </location>
</feature>
<feature type="binding site" evidence="16">
    <location>
        <position position="316"/>
    </location>
    <ligand>
        <name>Fe cation</name>
        <dbReference type="ChEBI" id="CHEBI:24875"/>
        <label>2</label>
    </ligand>
</feature>
<evidence type="ECO:0000256" key="11">
    <source>
        <dbReference type="ARBA" id="ARBA00023002"/>
    </source>
</evidence>
<feature type="binding site" evidence="16">
    <location>
        <position position="259"/>
    </location>
    <ligand>
        <name>Fe cation</name>
        <dbReference type="ChEBI" id="CHEBI:24875"/>
        <label>2</label>
    </ligand>
</feature>
<dbReference type="InterPro" id="IPR038659">
    <property type="entry name" value="AOX_sf"/>
</dbReference>
<dbReference type="InterPro" id="IPR002680">
    <property type="entry name" value="AOX"/>
</dbReference>
<dbReference type="CDD" id="cd01053">
    <property type="entry name" value="AOX"/>
    <property type="match status" value="1"/>
</dbReference>
<evidence type="ECO:0000256" key="10">
    <source>
        <dbReference type="ARBA" id="ARBA00022989"/>
    </source>
</evidence>
<evidence type="ECO:0000256" key="18">
    <source>
        <dbReference type="SAM" id="MobiDB-lite"/>
    </source>
</evidence>
<feature type="region of interest" description="Disordered" evidence="18">
    <location>
        <begin position="39"/>
        <end position="68"/>
    </location>
</feature>
<feature type="binding site" evidence="16">
    <location>
        <position position="208"/>
    </location>
    <ligand>
        <name>Fe cation</name>
        <dbReference type="ChEBI" id="CHEBI:24875"/>
        <label>1</label>
    </ligand>
</feature>
<protein>
    <recommendedName>
        <fullName evidence="17">Alternative oxidase</fullName>
        <ecNumber evidence="17">1.-.-.-</ecNumber>
    </recommendedName>
</protein>
<evidence type="ECO:0000256" key="16">
    <source>
        <dbReference type="PIRSR" id="PIRSR005229-1"/>
    </source>
</evidence>
<evidence type="ECO:0000313" key="20">
    <source>
        <dbReference type="EMBL" id="KAA8916250.1"/>
    </source>
</evidence>
<organism evidence="20 21">
    <name type="scientific">Trichomonascus ciferrii</name>
    <dbReference type="NCBI Taxonomy" id="44093"/>
    <lineage>
        <taxon>Eukaryota</taxon>
        <taxon>Fungi</taxon>
        <taxon>Dikarya</taxon>
        <taxon>Ascomycota</taxon>
        <taxon>Saccharomycotina</taxon>
        <taxon>Dipodascomycetes</taxon>
        <taxon>Dipodascales</taxon>
        <taxon>Trichomonascaceae</taxon>
        <taxon>Trichomonascus</taxon>
        <taxon>Trichomonascus ciferrii complex</taxon>
    </lineage>
</organism>
<feature type="transmembrane region" description="Helical" evidence="19">
    <location>
        <begin position="223"/>
        <end position="246"/>
    </location>
</feature>
<comment type="cofactor">
    <cofactor evidence="16 17">
        <name>Fe cation</name>
        <dbReference type="ChEBI" id="CHEBI:24875"/>
    </cofactor>
    <text evidence="16 17">Binds 2 iron ions per subunit.</text>
</comment>
<dbReference type="PANTHER" id="PTHR31803">
    <property type="entry name" value="ALTERNATIVE OXIDASE"/>
    <property type="match status" value="1"/>
</dbReference>
<dbReference type="GO" id="GO:0005743">
    <property type="term" value="C:mitochondrial inner membrane"/>
    <property type="evidence" value="ECO:0007669"/>
    <property type="project" value="UniProtKB-SubCell"/>
</dbReference>
<accession>A0A642V821</accession>
<gene>
    <name evidence="20" type="ORF">TRICI_001602</name>
</gene>
<comment type="subcellular location">
    <subcellularLocation>
        <location evidence="1">Mitochondrion inner membrane</location>
    </subcellularLocation>
</comment>
<keyword evidence="5 17" id="KW-0812">Transmembrane</keyword>
<proteinExistence type="inferred from homology"/>
<evidence type="ECO:0000256" key="4">
    <source>
        <dbReference type="ARBA" id="ARBA00022660"/>
    </source>
</evidence>
<evidence type="ECO:0000256" key="17">
    <source>
        <dbReference type="RuleBase" id="RU003779"/>
    </source>
</evidence>
<dbReference type="OrthoDB" id="16906at2759"/>
<evidence type="ECO:0000256" key="3">
    <source>
        <dbReference type="ARBA" id="ARBA00022448"/>
    </source>
</evidence>
<keyword evidence="14 17" id="KW-0472">Membrane</keyword>
<feature type="binding site" evidence="16">
    <location>
        <position position="313"/>
    </location>
    <ligand>
        <name>Fe cation</name>
        <dbReference type="ChEBI" id="CHEBI:24875"/>
        <label>2</label>
    </ligand>
</feature>
<evidence type="ECO:0000256" key="7">
    <source>
        <dbReference type="ARBA" id="ARBA00022792"/>
    </source>
</evidence>
<keyword evidence="21" id="KW-1185">Reference proteome</keyword>
<evidence type="ECO:0000256" key="14">
    <source>
        <dbReference type="ARBA" id="ARBA00023136"/>
    </source>
</evidence>
<evidence type="ECO:0000256" key="6">
    <source>
        <dbReference type="ARBA" id="ARBA00022723"/>
    </source>
</evidence>
<evidence type="ECO:0000256" key="12">
    <source>
        <dbReference type="ARBA" id="ARBA00023004"/>
    </source>
</evidence>
<feature type="binding site" evidence="16">
    <location>
        <position position="211"/>
    </location>
    <ligand>
        <name>Fe cation</name>
        <dbReference type="ChEBI" id="CHEBI:24875"/>
        <label>1</label>
    </ligand>
</feature>
<evidence type="ECO:0000256" key="9">
    <source>
        <dbReference type="ARBA" id="ARBA00022982"/>
    </source>
</evidence>
<dbReference type="Gene3D" id="1.20.1260.140">
    <property type="entry name" value="Alternative oxidase"/>
    <property type="match status" value="1"/>
</dbReference>
<keyword evidence="12 16" id="KW-0408">Iron</keyword>
<keyword evidence="3" id="KW-0813">Transport</keyword>
<evidence type="ECO:0000256" key="8">
    <source>
        <dbReference type="ARBA" id="ARBA00022946"/>
    </source>
</evidence>
<name>A0A642V821_9ASCO</name>
<comment type="function">
    <text evidence="15">Catalyzes cyanide-resistant oxygen consumption. May increase respiration when the cytochrome respiratory pathway is restricted, or in response to low temperatures.</text>
</comment>
<reference evidence="20" key="1">
    <citation type="journal article" date="2019" name="G3 (Bethesda)">
        <title>Genome Assemblies of Two Rare Opportunistic Yeast Pathogens: Diutina rugosa (syn. Candida rugosa) and Trichomonascus ciferrii (syn. Candida ciferrii).</title>
        <authorList>
            <person name="Mixao V."/>
            <person name="Saus E."/>
            <person name="Hansen A.P."/>
            <person name="Lass-Florl C."/>
            <person name="Gabaldon T."/>
        </authorList>
    </citation>
    <scope>NUCLEOTIDE SEQUENCE</scope>
    <source>
        <strain evidence="20">CBS 4856</strain>
    </source>
</reference>
<keyword evidence="7" id="KW-0999">Mitochondrion inner membrane</keyword>
<feature type="binding site" evidence="16">
    <location>
        <position position="313"/>
    </location>
    <ligand>
        <name>Fe cation</name>
        <dbReference type="ChEBI" id="CHEBI:24875"/>
        <label>1</label>
    </ligand>
</feature>
<comment type="caution">
    <text evidence="20">The sequence shown here is derived from an EMBL/GenBank/DDBJ whole genome shotgun (WGS) entry which is preliminary data.</text>
</comment>
<dbReference type="GO" id="GO:0009916">
    <property type="term" value="F:alternative oxidase activity"/>
    <property type="evidence" value="ECO:0007669"/>
    <property type="project" value="UniProtKB-UniRule"/>
</dbReference>
<dbReference type="GO" id="GO:0010230">
    <property type="term" value="P:alternative respiration"/>
    <property type="evidence" value="ECO:0007669"/>
    <property type="project" value="TreeGrafter"/>
</dbReference>
<dbReference type="GO" id="GO:0046872">
    <property type="term" value="F:metal ion binding"/>
    <property type="evidence" value="ECO:0007669"/>
    <property type="project" value="UniProtKB-UniRule"/>
</dbReference>
<dbReference type="GO" id="GO:0098803">
    <property type="term" value="C:respiratory chain complex"/>
    <property type="evidence" value="ECO:0007669"/>
    <property type="project" value="UniProtKB-UniRule"/>
</dbReference>
<sequence length="367" mass="42410">MLSLRSSTLSRAAVASRRPLCIGVLTFDPAAGPCRRAFSSAVQHKPPPPSTATAPPHAHEESGEKHDYRTIDQAGVRSHKNDLWEPEKYDLSEAAWKHPEFTMEEMKSVGPAFHQPKDLSDRIAKRTLVTIRSIFDWVTGYTHPPPGKETDRAYALTPEKWLQRFVFLESIAGVPGMVGGMVRHLHSLRLLRRDRAWIETLLEEAYNERMHLLTFIKLTRPGWFMKTMILGAQGVFFNGFFLAYLIKPRICHRFVGYLEEEAVVTYTRCIEDIEKGFYPEWEHTPAPDIALQYWDMPEGSTIKDLLYYVRADECKHREVNHTFGNLKQNMDRNPYAFAPEIDKPQPTKDLKYHNYRPVGWDRKDIAQ</sequence>
<keyword evidence="13" id="KW-0496">Mitochondrion</keyword>
<feature type="binding site" evidence="16">
    <location>
        <position position="208"/>
    </location>
    <ligand>
        <name>Fe cation</name>
        <dbReference type="ChEBI" id="CHEBI:24875"/>
        <label>2</label>
    </ligand>
</feature>
<dbReference type="AlphaFoldDB" id="A0A642V821"/>
<dbReference type="PANTHER" id="PTHR31803:SF3">
    <property type="entry name" value="ALTERNATIVE OXIDASE"/>
    <property type="match status" value="1"/>
</dbReference>
<keyword evidence="6 16" id="KW-0479">Metal-binding</keyword>
<evidence type="ECO:0000256" key="5">
    <source>
        <dbReference type="ARBA" id="ARBA00022692"/>
    </source>
</evidence>
<comment type="similarity">
    <text evidence="2 17">Belongs to the alternative oxidase family.</text>
</comment>
<evidence type="ECO:0000256" key="15">
    <source>
        <dbReference type="ARBA" id="ARBA00025285"/>
    </source>
</evidence>
<evidence type="ECO:0000313" key="21">
    <source>
        <dbReference type="Proteomes" id="UP000761534"/>
    </source>
</evidence>
<dbReference type="VEuPathDB" id="FungiDB:TRICI_001602"/>
<dbReference type="Proteomes" id="UP000761534">
    <property type="component" value="Unassembled WGS sequence"/>
</dbReference>
<feature type="binding site" evidence="16">
    <location>
        <position position="169"/>
    </location>
    <ligand>
        <name>Fe cation</name>
        <dbReference type="ChEBI" id="CHEBI:24875"/>
        <label>1</label>
    </ligand>
</feature>
<keyword evidence="11 17" id="KW-0560">Oxidoreductase</keyword>
<evidence type="ECO:0000256" key="2">
    <source>
        <dbReference type="ARBA" id="ARBA00008388"/>
    </source>
</evidence>
<evidence type="ECO:0000256" key="1">
    <source>
        <dbReference type="ARBA" id="ARBA00004273"/>
    </source>
</evidence>
<keyword evidence="10 19" id="KW-1133">Transmembrane helix</keyword>